<dbReference type="AlphaFoldDB" id="L8WIT2"/>
<accession>L8WIT2</accession>
<protein>
    <submittedName>
        <fullName evidence="1">Uncharacterized protein</fullName>
    </submittedName>
</protein>
<keyword evidence="2" id="KW-1185">Reference proteome</keyword>
<reference evidence="1 2" key="1">
    <citation type="journal article" date="2013" name="Nat. Commun.">
        <title>The evolution and pathogenic mechanisms of the rice sheath blight pathogen.</title>
        <authorList>
            <person name="Zheng A."/>
            <person name="Lin R."/>
            <person name="Xu L."/>
            <person name="Qin P."/>
            <person name="Tang C."/>
            <person name="Ai P."/>
            <person name="Zhang D."/>
            <person name="Liu Y."/>
            <person name="Sun Z."/>
            <person name="Feng H."/>
            <person name="Wang Y."/>
            <person name="Chen Y."/>
            <person name="Liang X."/>
            <person name="Fu R."/>
            <person name="Li Q."/>
            <person name="Zhang J."/>
            <person name="Yu X."/>
            <person name="Xie Z."/>
            <person name="Ding L."/>
            <person name="Guan P."/>
            <person name="Tang J."/>
            <person name="Liang Y."/>
            <person name="Wang S."/>
            <person name="Deng Q."/>
            <person name="Li S."/>
            <person name="Zhu J."/>
            <person name="Wang L."/>
            <person name="Liu H."/>
            <person name="Li P."/>
        </authorList>
    </citation>
    <scope>NUCLEOTIDE SEQUENCE [LARGE SCALE GENOMIC DNA]</scope>
    <source>
        <strain evidence="2">AG-1 IA</strain>
    </source>
</reference>
<proteinExistence type="predicted"/>
<dbReference type="EMBL" id="AFRT01003844">
    <property type="protein sequence ID" value="ELU36259.1"/>
    <property type="molecule type" value="Genomic_DNA"/>
</dbReference>
<evidence type="ECO:0000313" key="2">
    <source>
        <dbReference type="Proteomes" id="UP000011668"/>
    </source>
</evidence>
<dbReference type="HOGENOM" id="CLU_2401174_0_0_1"/>
<dbReference type="OrthoDB" id="3152367at2759"/>
<organism evidence="1 2">
    <name type="scientific">Thanatephorus cucumeris (strain AG1-IA)</name>
    <name type="common">Rice sheath blight fungus</name>
    <name type="synonym">Rhizoctonia solani</name>
    <dbReference type="NCBI Taxonomy" id="983506"/>
    <lineage>
        <taxon>Eukaryota</taxon>
        <taxon>Fungi</taxon>
        <taxon>Dikarya</taxon>
        <taxon>Basidiomycota</taxon>
        <taxon>Agaricomycotina</taxon>
        <taxon>Agaricomycetes</taxon>
        <taxon>Cantharellales</taxon>
        <taxon>Ceratobasidiaceae</taxon>
        <taxon>Rhizoctonia</taxon>
        <taxon>Rhizoctonia solani AG-1</taxon>
    </lineage>
</organism>
<sequence>MFRGRKCATYYWPFDINLWSCPLIAFGSAVQGDQIRLLEYRWECARKKDRRDVEAQSDVQRVANHPKCDGRCGSKRDYIVAKVVGLSVPVVFR</sequence>
<gene>
    <name evidence="1" type="ORF">AG1IA_09711</name>
</gene>
<name>L8WIT2_THACA</name>
<comment type="caution">
    <text evidence="1">The sequence shown here is derived from an EMBL/GenBank/DDBJ whole genome shotgun (WGS) entry which is preliminary data.</text>
</comment>
<dbReference type="Proteomes" id="UP000011668">
    <property type="component" value="Unassembled WGS sequence"/>
</dbReference>
<evidence type="ECO:0000313" key="1">
    <source>
        <dbReference type="EMBL" id="ELU36259.1"/>
    </source>
</evidence>